<dbReference type="Pfam" id="PF01590">
    <property type="entry name" value="GAF"/>
    <property type="match status" value="1"/>
</dbReference>
<keyword evidence="3" id="KW-1185">Reference proteome</keyword>
<dbReference type="InterPro" id="IPR003018">
    <property type="entry name" value="GAF"/>
</dbReference>
<dbReference type="PANTHER" id="PTHR43102">
    <property type="entry name" value="SLR1143 PROTEIN"/>
    <property type="match status" value="1"/>
</dbReference>
<dbReference type="PANTHER" id="PTHR43102:SF2">
    <property type="entry name" value="GAF DOMAIN-CONTAINING PROTEIN"/>
    <property type="match status" value="1"/>
</dbReference>
<feature type="domain" description="GAF" evidence="1">
    <location>
        <begin position="30"/>
        <end position="152"/>
    </location>
</feature>
<evidence type="ECO:0000313" key="2">
    <source>
        <dbReference type="EMBL" id="PWS30179.1"/>
    </source>
</evidence>
<dbReference type="InterPro" id="IPR029016">
    <property type="entry name" value="GAF-like_dom_sf"/>
</dbReference>
<dbReference type="EMBL" id="QGNY01000008">
    <property type="protein sequence ID" value="PWS30179.1"/>
    <property type="molecule type" value="Genomic_DNA"/>
</dbReference>
<dbReference type="Gene3D" id="3.30.450.40">
    <property type="match status" value="1"/>
</dbReference>
<dbReference type="Proteomes" id="UP000245391">
    <property type="component" value="Unassembled WGS sequence"/>
</dbReference>
<dbReference type="OrthoDB" id="9811889at2"/>
<sequence length="175" mass="19691">MRPEKVESEEALRLKALKSYKILDTPKDGAFDRFTKIASQFLNVPIAIISLVDEDRIWFKSAHGVDLQETQRAPGLCSSAIMVDGFYTVEHASVDPRTLANPLIASGLGLEFYAAFPLKTSTGYNLGTFCILDKQPRQLEFFEIAFLQDLRDMVMDFMELKLQARTLANSFSNSN</sequence>
<accession>A0A317EWQ6</accession>
<evidence type="ECO:0000259" key="1">
    <source>
        <dbReference type="Pfam" id="PF01590"/>
    </source>
</evidence>
<organism evidence="2 3">
    <name type="scientific">Pedobacter paludis</name>
    <dbReference type="NCBI Taxonomy" id="2203212"/>
    <lineage>
        <taxon>Bacteria</taxon>
        <taxon>Pseudomonadati</taxon>
        <taxon>Bacteroidota</taxon>
        <taxon>Sphingobacteriia</taxon>
        <taxon>Sphingobacteriales</taxon>
        <taxon>Sphingobacteriaceae</taxon>
        <taxon>Pedobacter</taxon>
    </lineage>
</organism>
<reference evidence="3" key="1">
    <citation type="submission" date="2018-05" db="EMBL/GenBank/DDBJ databases">
        <title>Pedobacter paludis sp. nov., isolated from wetland soil.</title>
        <authorList>
            <person name="Zhang Y."/>
        </authorList>
    </citation>
    <scope>NUCLEOTIDE SEQUENCE [LARGE SCALE GENOMIC DNA]</scope>
    <source>
        <strain evidence="3">R-8</strain>
    </source>
</reference>
<evidence type="ECO:0000313" key="3">
    <source>
        <dbReference type="Proteomes" id="UP000245391"/>
    </source>
</evidence>
<comment type="caution">
    <text evidence="2">The sequence shown here is derived from an EMBL/GenBank/DDBJ whole genome shotgun (WGS) entry which is preliminary data.</text>
</comment>
<dbReference type="RefSeq" id="WP_109932150.1">
    <property type="nucleotide sequence ID" value="NZ_QGNY01000008.1"/>
</dbReference>
<protein>
    <submittedName>
        <fullName evidence="2">Serine/threonine protein phosphatase</fullName>
    </submittedName>
</protein>
<gene>
    <name evidence="2" type="ORF">DF947_19655</name>
</gene>
<dbReference type="AlphaFoldDB" id="A0A317EWQ6"/>
<name>A0A317EWQ6_9SPHI</name>
<dbReference type="SUPFAM" id="SSF55781">
    <property type="entry name" value="GAF domain-like"/>
    <property type="match status" value="1"/>
</dbReference>
<proteinExistence type="predicted"/>